<organism evidence="2 3">
    <name type="scientific">Corchorus olitorius</name>
    <dbReference type="NCBI Taxonomy" id="93759"/>
    <lineage>
        <taxon>Eukaryota</taxon>
        <taxon>Viridiplantae</taxon>
        <taxon>Streptophyta</taxon>
        <taxon>Embryophyta</taxon>
        <taxon>Tracheophyta</taxon>
        <taxon>Spermatophyta</taxon>
        <taxon>Magnoliopsida</taxon>
        <taxon>eudicotyledons</taxon>
        <taxon>Gunneridae</taxon>
        <taxon>Pentapetalae</taxon>
        <taxon>rosids</taxon>
        <taxon>malvids</taxon>
        <taxon>Malvales</taxon>
        <taxon>Malvaceae</taxon>
        <taxon>Grewioideae</taxon>
        <taxon>Apeibeae</taxon>
        <taxon>Corchorus</taxon>
    </lineage>
</organism>
<evidence type="ECO:0000313" key="2">
    <source>
        <dbReference type="EMBL" id="OMP03714.1"/>
    </source>
</evidence>
<evidence type="ECO:0000313" key="3">
    <source>
        <dbReference type="Proteomes" id="UP000187203"/>
    </source>
</evidence>
<dbReference type="AlphaFoldDB" id="A0A1R3K9I0"/>
<reference evidence="3" key="1">
    <citation type="submission" date="2013-09" db="EMBL/GenBank/DDBJ databases">
        <title>Corchorus olitorius genome sequencing.</title>
        <authorList>
            <person name="Alam M."/>
            <person name="Haque M.S."/>
            <person name="Islam M.S."/>
            <person name="Emdad E.M."/>
            <person name="Islam M.M."/>
            <person name="Ahmed B."/>
            <person name="Halim A."/>
            <person name="Hossen Q.M.M."/>
            <person name="Hossain M.Z."/>
            <person name="Ahmed R."/>
            <person name="Khan M.M."/>
            <person name="Islam R."/>
            <person name="Rashid M.M."/>
            <person name="Khan S.A."/>
            <person name="Rahman M.S."/>
            <person name="Alam M."/>
            <person name="Yahiya A.S."/>
            <person name="Khan M.S."/>
            <person name="Azam M.S."/>
            <person name="Haque T."/>
            <person name="Lashkar M.Z.H."/>
            <person name="Akhand A.I."/>
            <person name="Morshed G."/>
            <person name="Roy S."/>
            <person name="Uddin K.S."/>
            <person name="Rabeya T."/>
            <person name="Hossain A.S."/>
            <person name="Chowdhury A."/>
            <person name="Snigdha A.R."/>
            <person name="Mortoza M.S."/>
            <person name="Matin S.A."/>
            <person name="Hoque S.M.E."/>
            <person name="Islam M.K."/>
            <person name="Roy D.K."/>
            <person name="Haider R."/>
            <person name="Moosa M.M."/>
            <person name="Elias S.M."/>
            <person name="Hasan A.M."/>
            <person name="Jahan S."/>
            <person name="Shafiuddin M."/>
            <person name="Mahmood N."/>
            <person name="Shommy N.S."/>
        </authorList>
    </citation>
    <scope>NUCLEOTIDE SEQUENCE [LARGE SCALE GENOMIC DNA]</scope>
    <source>
        <strain evidence="3">cv. O-4</strain>
    </source>
</reference>
<name>A0A1R3K9I0_9ROSI</name>
<proteinExistence type="predicted"/>
<gene>
    <name evidence="2" type="ORF">COLO4_10250</name>
</gene>
<dbReference type="Proteomes" id="UP000187203">
    <property type="component" value="Unassembled WGS sequence"/>
</dbReference>
<dbReference type="EMBL" id="AWUE01014440">
    <property type="protein sequence ID" value="OMP03714.1"/>
    <property type="molecule type" value="Genomic_DNA"/>
</dbReference>
<keyword evidence="3" id="KW-1185">Reference proteome</keyword>
<protein>
    <submittedName>
        <fullName evidence="2">Uncharacterized protein</fullName>
    </submittedName>
</protein>
<feature type="region of interest" description="Disordered" evidence="1">
    <location>
        <begin position="1"/>
        <end position="20"/>
    </location>
</feature>
<comment type="caution">
    <text evidence="2">The sequence shown here is derived from an EMBL/GenBank/DDBJ whole genome shotgun (WGS) entry which is preliminary data.</text>
</comment>
<accession>A0A1R3K9I0</accession>
<sequence>MSHKPTKYHQTPAAKPPGRGKVQCLMSEREPRDGVCVRSKGLREDERERVFGCG</sequence>
<evidence type="ECO:0000256" key="1">
    <source>
        <dbReference type="SAM" id="MobiDB-lite"/>
    </source>
</evidence>